<evidence type="ECO:0000313" key="2">
    <source>
        <dbReference type="EMBL" id="THH14029.1"/>
    </source>
</evidence>
<comment type="caution">
    <text evidence="2">The sequence shown here is derived from an EMBL/GenBank/DDBJ whole genome shotgun (WGS) entry which is preliminary data.</text>
</comment>
<dbReference type="Pfam" id="PF01636">
    <property type="entry name" value="APH"/>
    <property type="match status" value="1"/>
</dbReference>
<keyword evidence="3" id="KW-1185">Reference proteome</keyword>
<dbReference type="InterPro" id="IPR002575">
    <property type="entry name" value="Aminoglycoside_PTrfase"/>
</dbReference>
<protein>
    <recommendedName>
        <fullName evidence="1">Aminoglycoside phosphotransferase domain-containing protein</fullName>
    </recommendedName>
</protein>
<evidence type="ECO:0000259" key="1">
    <source>
        <dbReference type="Pfam" id="PF01636"/>
    </source>
</evidence>
<dbReference type="SUPFAM" id="SSF56112">
    <property type="entry name" value="Protein kinase-like (PK-like)"/>
    <property type="match status" value="1"/>
</dbReference>
<gene>
    <name evidence="2" type="ORF">EW146_g6257</name>
</gene>
<dbReference type="EMBL" id="SGPL01000308">
    <property type="protein sequence ID" value="THH14029.1"/>
    <property type="molecule type" value="Genomic_DNA"/>
</dbReference>
<dbReference type="Gene3D" id="3.90.1200.10">
    <property type="match status" value="1"/>
</dbReference>
<dbReference type="PANTHER" id="PTHR21310:SF15">
    <property type="entry name" value="AMINOGLYCOSIDE PHOSPHOTRANSFERASE DOMAIN-CONTAINING PROTEIN"/>
    <property type="match status" value="1"/>
</dbReference>
<dbReference type="InterPro" id="IPR051678">
    <property type="entry name" value="AGP_Transferase"/>
</dbReference>
<dbReference type="InterPro" id="IPR011009">
    <property type="entry name" value="Kinase-like_dom_sf"/>
</dbReference>
<dbReference type="PANTHER" id="PTHR21310">
    <property type="entry name" value="AMINOGLYCOSIDE PHOSPHOTRANSFERASE-RELATED-RELATED"/>
    <property type="match status" value="1"/>
</dbReference>
<feature type="domain" description="Aminoglycoside phosphotransferase" evidence="1">
    <location>
        <begin position="2"/>
        <end position="182"/>
    </location>
</feature>
<dbReference type="Proteomes" id="UP000310158">
    <property type="component" value="Unassembled WGS sequence"/>
</dbReference>
<sequence>MLNSCGLELPIPRLIDSVCLDGQTYTIMTRISGKSLLLEIEEGNLTDEDLRAIVDEIYAVLRRLWTLEQPAGDVDKVVLSASGHGLPDPMTDYMELYGPYRSILDCYLHSTRHLQDKVPWTEDDLRAKEPELIKAVTSDPIVWVNIDLRPYNILVKDGRLSGIIDWERSGWLPRHWQLHALRNWIRTNPLQLRRVWDETKFPEDTEAAFQASFKLLRYPIT</sequence>
<accession>A0A4S4LP84</accession>
<evidence type="ECO:0000313" key="3">
    <source>
        <dbReference type="Proteomes" id="UP000310158"/>
    </source>
</evidence>
<reference evidence="2 3" key="1">
    <citation type="submission" date="2019-02" db="EMBL/GenBank/DDBJ databases">
        <title>Genome sequencing of the rare red list fungi Bondarzewia mesenterica.</title>
        <authorList>
            <person name="Buettner E."/>
            <person name="Kellner H."/>
        </authorList>
    </citation>
    <scope>NUCLEOTIDE SEQUENCE [LARGE SCALE GENOMIC DNA]</scope>
    <source>
        <strain evidence="2 3">DSM 108281</strain>
    </source>
</reference>
<dbReference type="AlphaFoldDB" id="A0A4S4LP84"/>
<name>A0A4S4LP84_9AGAM</name>
<organism evidence="2 3">
    <name type="scientific">Bondarzewia mesenterica</name>
    <dbReference type="NCBI Taxonomy" id="1095465"/>
    <lineage>
        <taxon>Eukaryota</taxon>
        <taxon>Fungi</taxon>
        <taxon>Dikarya</taxon>
        <taxon>Basidiomycota</taxon>
        <taxon>Agaricomycotina</taxon>
        <taxon>Agaricomycetes</taxon>
        <taxon>Russulales</taxon>
        <taxon>Bondarzewiaceae</taxon>
        <taxon>Bondarzewia</taxon>
    </lineage>
</organism>
<dbReference type="OrthoDB" id="2906425at2759"/>
<proteinExistence type="predicted"/>